<dbReference type="PANTHER" id="PTHR30250">
    <property type="entry name" value="PST FAMILY PREDICTED COLANIC ACID TRANSPORTER"/>
    <property type="match status" value="1"/>
</dbReference>
<accession>A0A2V4BNI3</accession>
<feature type="transmembrane region" description="Helical" evidence="6">
    <location>
        <begin position="302"/>
        <end position="324"/>
    </location>
</feature>
<dbReference type="InterPro" id="IPR002797">
    <property type="entry name" value="Polysacc_synth"/>
</dbReference>
<evidence type="ECO:0008006" key="9">
    <source>
        <dbReference type="Google" id="ProtNLM"/>
    </source>
</evidence>
<comment type="subcellular location">
    <subcellularLocation>
        <location evidence="1">Cell membrane</location>
        <topology evidence="1">Multi-pass membrane protein</topology>
    </subcellularLocation>
</comment>
<evidence type="ECO:0000256" key="4">
    <source>
        <dbReference type="ARBA" id="ARBA00022989"/>
    </source>
</evidence>
<dbReference type="EMBL" id="QJHK01000023">
    <property type="protein sequence ID" value="PXY39190.1"/>
    <property type="molecule type" value="Genomic_DNA"/>
</dbReference>
<dbReference type="OrthoDB" id="629958at2"/>
<name>A0A2V4BNI3_9FLAO</name>
<sequence length="458" mass="50697">MKTLKAIVREDNFLSLTGNLVIAVLGIGGFALLARGLSLDVFGQWVLFITGGSFIEMFRFGITNNGLIRFLSGADESSRIELIGSNALIGLVATLVIALIMIFCYLQFNHEISNSGYNLFFKWYPLLAFLNLPWNNALVVLQADRKYDKILVLKSINSGLFFLVILINFFTGAMSVGKLVIALLFINAFTSLISIVLGWDGTKFIFKANKKTNKTLLDFGKYTTFTLIGTNLLRSADTIIISLSPLGSAAVALYSIPLKLTELQQIPLRSFVATAFPKMSKASVQGKTEEVRNLFYTYSGALTYLFAGLSLFTFVFAEFFVWVISGSQYLVTDPETGFNVVHIVRVFSIYGLLLPIDRMTGIGLDSINKPKINAIKVFVMVLANIIGDCIAIFMFKSLLLVAVASIIFTLVGICMGMYFLNKELTLAYKEIFSSGINFYRDLIHKATNTNLNESAKTK</sequence>
<gene>
    <name evidence="7" type="ORF">DMB65_19180</name>
</gene>
<dbReference type="Pfam" id="PF01943">
    <property type="entry name" value="Polysacc_synt"/>
    <property type="match status" value="1"/>
</dbReference>
<dbReference type="PANTHER" id="PTHR30250:SF26">
    <property type="entry name" value="PSMA PROTEIN"/>
    <property type="match status" value="1"/>
</dbReference>
<keyword evidence="4 6" id="KW-1133">Transmembrane helix</keyword>
<dbReference type="Proteomes" id="UP000247903">
    <property type="component" value="Unassembled WGS sequence"/>
</dbReference>
<evidence type="ECO:0000256" key="6">
    <source>
        <dbReference type="SAM" id="Phobius"/>
    </source>
</evidence>
<evidence type="ECO:0000256" key="3">
    <source>
        <dbReference type="ARBA" id="ARBA00022692"/>
    </source>
</evidence>
<keyword evidence="8" id="KW-1185">Reference proteome</keyword>
<evidence type="ECO:0000256" key="5">
    <source>
        <dbReference type="ARBA" id="ARBA00023136"/>
    </source>
</evidence>
<feature type="transmembrane region" description="Helical" evidence="6">
    <location>
        <begin position="12"/>
        <end position="33"/>
    </location>
</feature>
<keyword evidence="2" id="KW-1003">Cell membrane</keyword>
<proteinExistence type="predicted"/>
<feature type="transmembrane region" description="Helical" evidence="6">
    <location>
        <begin position="179"/>
        <end position="199"/>
    </location>
</feature>
<dbReference type="RefSeq" id="WP_110308245.1">
    <property type="nucleotide sequence ID" value="NZ_QJHK01000023.1"/>
</dbReference>
<feature type="transmembrane region" description="Helical" evidence="6">
    <location>
        <begin position="401"/>
        <end position="420"/>
    </location>
</feature>
<reference evidence="7 8" key="1">
    <citation type="submission" date="2018-05" db="EMBL/GenBank/DDBJ databases">
        <title>Flavobacterium sp. strain IMCC34759, incomplete genome.</title>
        <authorList>
            <person name="Joung Y."/>
            <person name="Cho J."/>
        </authorList>
    </citation>
    <scope>NUCLEOTIDE SEQUENCE [LARGE SCALE GENOMIC DNA]</scope>
    <source>
        <strain evidence="7 8">IMCC34759</strain>
    </source>
</reference>
<evidence type="ECO:0000313" key="8">
    <source>
        <dbReference type="Proteomes" id="UP000247903"/>
    </source>
</evidence>
<keyword evidence="3 6" id="KW-0812">Transmembrane</keyword>
<feature type="transmembrane region" description="Helical" evidence="6">
    <location>
        <begin position="377"/>
        <end position="395"/>
    </location>
</feature>
<evidence type="ECO:0000256" key="1">
    <source>
        <dbReference type="ARBA" id="ARBA00004651"/>
    </source>
</evidence>
<evidence type="ECO:0000313" key="7">
    <source>
        <dbReference type="EMBL" id="PXY39190.1"/>
    </source>
</evidence>
<feature type="transmembrane region" description="Helical" evidence="6">
    <location>
        <begin position="120"/>
        <end position="139"/>
    </location>
</feature>
<evidence type="ECO:0000256" key="2">
    <source>
        <dbReference type="ARBA" id="ARBA00022475"/>
    </source>
</evidence>
<dbReference type="GO" id="GO:0005886">
    <property type="term" value="C:plasma membrane"/>
    <property type="evidence" value="ECO:0007669"/>
    <property type="project" value="UniProtKB-SubCell"/>
</dbReference>
<feature type="transmembrane region" description="Helical" evidence="6">
    <location>
        <begin position="83"/>
        <end position="108"/>
    </location>
</feature>
<feature type="transmembrane region" description="Helical" evidence="6">
    <location>
        <begin position="151"/>
        <end position="173"/>
    </location>
</feature>
<feature type="transmembrane region" description="Helical" evidence="6">
    <location>
        <begin position="45"/>
        <end position="62"/>
    </location>
</feature>
<comment type="caution">
    <text evidence="7">The sequence shown here is derived from an EMBL/GenBank/DDBJ whole genome shotgun (WGS) entry which is preliminary data.</text>
</comment>
<feature type="transmembrane region" description="Helical" evidence="6">
    <location>
        <begin position="336"/>
        <end position="356"/>
    </location>
</feature>
<keyword evidence="5 6" id="KW-0472">Membrane</keyword>
<dbReference type="AlphaFoldDB" id="A0A2V4BNI3"/>
<organism evidence="7 8">
    <name type="scientific">Flavobacterium cheongpyeongense</name>
    <dbReference type="NCBI Taxonomy" id="2212651"/>
    <lineage>
        <taxon>Bacteria</taxon>
        <taxon>Pseudomonadati</taxon>
        <taxon>Bacteroidota</taxon>
        <taxon>Flavobacteriia</taxon>
        <taxon>Flavobacteriales</taxon>
        <taxon>Flavobacteriaceae</taxon>
        <taxon>Flavobacterium</taxon>
    </lineage>
</organism>
<protein>
    <recommendedName>
        <fullName evidence="9">Polysaccharide biosynthesis protein C-terminal domain-containing protein</fullName>
    </recommendedName>
</protein>
<dbReference type="InterPro" id="IPR050833">
    <property type="entry name" value="Poly_Biosynth_Transport"/>
</dbReference>